<comment type="caution">
    <text evidence="3">The sequence shown here is derived from an EMBL/GenBank/DDBJ whole genome shotgun (WGS) entry which is preliminary data.</text>
</comment>
<dbReference type="RefSeq" id="WP_088466420.1">
    <property type="nucleotide sequence ID" value="NZ_JAZHOJ010000001.1"/>
</dbReference>
<dbReference type="EMBL" id="JAZHOJ010000001">
    <property type="protein sequence ID" value="MFK7002401.1"/>
    <property type="molecule type" value="Genomic_DNA"/>
</dbReference>
<reference evidence="3 4" key="1">
    <citation type="submission" date="2024-02" db="EMBL/GenBank/DDBJ databases">
        <title>Comparative Genomic Analysis of Flavobacterium Species Causing Columnaris Disease of Freshwater Fish in Thailand: Insights into Virulence and Resistance Mechanisms.</title>
        <authorList>
            <person name="Nguyen D."/>
            <person name="Chokmangmeepisarn P."/>
            <person name="Khianchaikhan K."/>
            <person name="Morishita M."/>
            <person name="Bunnoy A."/>
            <person name="Rodkhum C."/>
        </authorList>
    </citation>
    <scope>NUCLEOTIDE SEQUENCE [LARGE SCALE GENOMIC DNA]</scope>
    <source>
        <strain evidence="3 4">PCBSB2203</strain>
    </source>
</reference>
<protein>
    <submittedName>
        <fullName evidence="3">Alpha/beta fold hydrolase</fullName>
    </submittedName>
</protein>
<keyword evidence="3" id="KW-0378">Hydrolase</keyword>
<evidence type="ECO:0000313" key="4">
    <source>
        <dbReference type="Proteomes" id="UP001621713"/>
    </source>
</evidence>
<dbReference type="PANTHER" id="PTHR32268">
    <property type="entry name" value="HOMOSERINE O-ACETYLTRANSFERASE"/>
    <property type="match status" value="1"/>
</dbReference>
<gene>
    <name evidence="3" type="ORF">V3467_00865</name>
</gene>
<dbReference type="SUPFAM" id="SSF53474">
    <property type="entry name" value="alpha/beta-Hydrolases"/>
    <property type="match status" value="1"/>
</dbReference>
<dbReference type="Gene3D" id="3.40.50.1820">
    <property type="entry name" value="alpha/beta hydrolase"/>
    <property type="match status" value="1"/>
</dbReference>
<evidence type="ECO:0000259" key="2">
    <source>
        <dbReference type="Pfam" id="PF00561"/>
    </source>
</evidence>
<evidence type="ECO:0000313" key="3">
    <source>
        <dbReference type="EMBL" id="MFK7002401.1"/>
    </source>
</evidence>
<dbReference type="PANTHER" id="PTHR32268:SF11">
    <property type="entry name" value="HOMOSERINE O-ACETYLTRANSFERASE"/>
    <property type="match status" value="1"/>
</dbReference>
<dbReference type="Proteomes" id="UP001621713">
    <property type="component" value="Unassembled WGS sequence"/>
</dbReference>
<organism evidence="3 4">
    <name type="scientific">Flavobacterium covae</name>
    <dbReference type="NCBI Taxonomy" id="2906076"/>
    <lineage>
        <taxon>Bacteria</taxon>
        <taxon>Pseudomonadati</taxon>
        <taxon>Bacteroidota</taxon>
        <taxon>Flavobacteriia</taxon>
        <taxon>Flavobacteriales</taxon>
        <taxon>Flavobacteriaceae</taxon>
        <taxon>Flavobacterium</taxon>
    </lineage>
</organism>
<dbReference type="GO" id="GO:0016787">
    <property type="term" value="F:hydrolase activity"/>
    <property type="evidence" value="ECO:0007669"/>
    <property type="project" value="UniProtKB-KW"/>
</dbReference>
<dbReference type="InterPro" id="IPR000073">
    <property type="entry name" value="AB_hydrolase_1"/>
</dbReference>
<keyword evidence="4" id="KW-1185">Reference proteome</keyword>
<feature type="domain" description="AB hydrolase-1" evidence="2">
    <location>
        <begin position="36"/>
        <end position="217"/>
    </location>
</feature>
<dbReference type="InterPro" id="IPR029058">
    <property type="entry name" value="AB_hydrolase_fold"/>
</dbReference>
<evidence type="ECO:0000256" key="1">
    <source>
        <dbReference type="ARBA" id="ARBA00022679"/>
    </source>
</evidence>
<dbReference type="Pfam" id="PF00561">
    <property type="entry name" value="Abhydrolase_1"/>
    <property type="match status" value="1"/>
</dbReference>
<accession>A0ABW8PDN0</accession>
<name>A0ABW8PDN0_9FLAO</name>
<keyword evidence="1" id="KW-0808">Transferase</keyword>
<dbReference type="InterPro" id="IPR008220">
    <property type="entry name" value="HAT_MetX-like"/>
</dbReference>
<proteinExistence type="predicted"/>
<sequence length="328" mass="36978">MLNEIDVFNYKLGIGKTIPFLKLSYQVFGQALGTAPVVVVNHALTGNSNVAGEQGWWKSLVGLDKAIDTQFFSIVAFNIIGNGYQGGSLIQNYKDFTTQDIAKLFWEGLESIGVHEVYALIGGSLGGGIVWEMAFLRPKAIKYVIPIASNYKANDWLIAQVKIQDDILNHSAFPVEDARKLAMMLYRSPLAIDLKFQKEQIKGTYAVEKWLDFHGQTLGMRFSLSAYKLMNHLLKTIGQFVDDVALESFFNETTAVIHQITIDSDGLFMAYENMNLHQRFSTKYEKLFLHTLNSVHGHDAFLIEYEQLGQLLLPIFNLKTTKNVSYQS</sequence>